<gene>
    <name evidence="2" type="ORF">ATO7_03980</name>
</gene>
<dbReference type="InterPro" id="IPR006342">
    <property type="entry name" value="FkbM_mtfrase"/>
</dbReference>
<dbReference type="RefSeq" id="WP_083559746.1">
    <property type="nucleotide sequence ID" value="NZ_AQQV01000001.1"/>
</dbReference>
<dbReference type="OrthoDB" id="5797260at2"/>
<organism evidence="2 3">
    <name type="scientific">Oceanococcus atlanticus</name>
    <dbReference type="NCBI Taxonomy" id="1317117"/>
    <lineage>
        <taxon>Bacteria</taxon>
        <taxon>Pseudomonadati</taxon>
        <taxon>Pseudomonadota</taxon>
        <taxon>Gammaproteobacteria</taxon>
        <taxon>Chromatiales</taxon>
        <taxon>Oceanococcaceae</taxon>
        <taxon>Oceanococcus</taxon>
    </lineage>
</organism>
<dbReference type="InterPro" id="IPR029063">
    <property type="entry name" value="SAM-dependent_MTases_sf"/>
</dbReference>
<dbReference type="Gene3D" id="3.40.50.150">
    <property type="entry name" value="Vaccinia Virus protein VP39"/>
    <property type="match status" value="1"/>
</dbReference>
<name>A0A1Y1SH61_9GAMM</name>
<dbReference type="PANTHER" id="PTHR34203">
    <property type="entry name" value="METHYLTRANSFERASE, FKBM FAMILY PROTEIN"/>
    <property type="match status" value="1"/>
</dbReference>
<sequence length="271" mass="30483">MKTTELSPDLAFGHFAPRGFAAWILRACHRLPRDWPGARTLNKLLRGLIKRPTRQFDIEVDQLKLRLRSSGNYCEKRQLFEPQFFDVDEIRWLREALAGGGVFLDIGGNIGLYSLHIGRACPDVRIITVEPDASLSQRMLFNAANNNIQIDLAPVALSDYSGTGYLAVSAEQRGENALASEPQQGEEVTVSTLLDLCTAKQIERICAMKIDIEGHEHLVLSHFFANAPQSMWPRYIVIEHVHDETHIVSRLQAEYGYTIEAQTSRNILLSA</sequence>
<dbReference type="Proteomes" id="UP000192342">
    <property type="component" value="Unassembled WGS sequence"/>
</dbReference>
<evidence type="ECO:0000313" key="2">
    <source>
        <dbReference type="EMBL" id="ORE89005.1"/>
    </source>
</evidence>
<dbReference type="PANTHER" id="PTHR34203:SF15">
    <property type="entry name" value="SLL1173 PROTEIN"/>
    <property type="match status" value="1"/>
</dbReference>
<feature type="domain" description="Methyltransferase FkbM" evidence="1">
    <location>
        <begin position="105"/>
        <end position="257"/>
    </location>
</feature>
<dbReference type="Pfam" id="PF05050">
    <property type="entry name" value="Methyltransf_21"/>
    <property type="match status" value="1"/>
</dbReference>
<dbReference type="AlphaFoldDB" id="A0A1Y1SH61"/>
<dbReference type="NCBIfam" id="TIGR01444">
    <property type="entry name" value="fkbM_fam"/>
    <property type="match status" value="1"/>
</dbReference>
<evidence type="ECO:0000313" key="3">
    <source>
        <dbReference type="Proteomes" id="UP000192342"/>
    </source>
</evidence>
<proteinExistence type="predicted"/>
<accession>A0A1Y1SH61</accession>
<dbReference type="InterPro" id="IPR052514">
    <property type="entry name" value="SAM-dependent_MTase"/>
</dbReference>
<reference evidence="2 3" key="1">
    <citation type="submission" date="2013-04" db="EMBL/GenBank/DDBJ databases">
        <title>Oceanococcus atlanticus 22II-S10r2 Genome Sequencing.</title>
        <authorList>
            <person name="Lai Q."/>
            <person name="Li G."/>
            <person name="Shao Z."/>
        </authorList>
    </citation>
    <scope>NUCLEOTIDE SEQUENCE [LARGE SCALE GENOMIC DNA]</scope>
    <source>
        <strain evidence="2 3">22II-S10r2</strain>
    </source>
</reference>
<dbReference type="GO" id="GO:0032259">
    <property type="term" value="P:methylation"/>
    <property type="evidence" value="ECO:0007669"/>
    <property type="project" value="UniProtKB-KW"/>
</dbReference>
<keyword evidence="3" id="KW-1185">Reference proteome</keyword>
<keyword evidence="2" id="KW-0808">Transferase</keyword>
<keyword evidence="2" id="KW-0489">Methyltransferase</keyword>
<dbReference type="STRING" id="1317117.ATO7_03980"/>
<dbReference type="GO" id="GO:0008168">
    <property type="term" value="F:methyltransferase activity"/>
    <property type="evidence" value="ECO:0007669"/>
    <property type="project" value="UniProtKB-KW"/>
</dbReference>
<dbReference type="SUPFAM" id="SSF53335">
    <property type="entry name" value="S-adenosyl-L-methionine-dependent methyltransferases"/>
    <property type="match status" value="1"/>
</dbReference>
<protein>
    <submittedName>
        <fullName evidence="2">FkbM family methyltransferase</fullName>
    </submittedName>
</protein>
<comment type="caution">
    <text evidence="2">The sequence shown here is derived from an EMBL/GenBank/DDBJ whole genome shotgun (WGS) entry which is preliminary data.</text>
</comment>
<dbReference type="EMBL" id="AQQV01000001">
    <property type="protein sequence ID" value="ORE89005.1"/>
    <property type="molecule type" value="Genomic_DNA"/>
</dbReference>
<evidence type="ECO:0000259" key="1">
    <source>
        <dbReference type="Pfam" id="PF05050"/>
    </source>
</evidence>